<feature type="region of interest" description="Disordered" evidence="1">
    <location>
        <begin position="235"/>
        <end position="336"/>
    </location>
</feature>
<proteinExistence type="predicted"/>
<feature type="compositionally biased region" description="Low complexity" evidence="1">
    <location>
        <begin position="302"/>
        <end position="313"/>
    </location>
</feature>
<keyword evidence="3" id="KW-1185">Reference proteome</keyword>
<feature type="compositionally biased region" description="Basic and acidic residues" evidence="1">
    <location>
        <begin position="262"/>
        <end position="273"/>
    </location>
</feature>
<feature type="compositionally biased region" description="Low complexity" evidence="1">
    <location>
        <begin position="189"/>
        <end position="202"/>
    </location>
</feature>
<organism evidence="2 3">
    <name type="scientific">Allomyces macrogynus (strain ATCC 38327)</name>
    <name type="common">Allomyces javanicus var. macrogynus</name>
    <dbReference type="NCBI Taxonomy" id="578462"/>
    <lineage>
        <taxon>Eukaryota</taxon>
        <taxon>Fungi</taxon>
        <taxon>Fungi incertae sedis</taxon>
        <taxon>Blastocladiomycota</taxon>
        <taxon>Blastocladiomycetes</taxon>
        <taxon>Blastocladiales</taxon>
        <taxon>Blastocladiaceae</taxon>
        <taxon>Allomyces</taxon>
    </lineage>
</organism>
<evidence type="ECO:0000313" key="2">
    <source>
        <dbReference type="EMBL" id="KNE63403.1"/>
    </source>
</evidence>
<evidence type="ECO:0000313" key="3">
    <source>
        <dbReference type="Proteomes" id="UP000054350"/>
    </source>
</evidence>
<feature type="region of interest" description="Disordered" evidence="1">
    <location>
        <begin position="1"/>
        <end position="46"/>
    </location>
</feature>
<gene>
    <name evidence="2" type="ORF">AMAG_08535</name>
</gene>
<accession>A0A0L0SLR2</accession>
<evidence type="ECO:0000256" key="1">
    <source>
        <dbReference type="SAM" id="MobiDB-lite"/>
    </source>
</evidence>
<feature type="compositionally biased region" description="Low complexity" evidence="1">
    <location>
        <begin position="134"/>
        <end position="149"/>
    </location>
</feature>
<name>A0A0L0SLR2_ALLM3</name>
<reference evidence="3" key="2">
    <citation type="submission" date="2009-11" db="EMBL/GenBank/DDBJ databases">
        <title>The Genome Sequence of Allomyces macrogynus strain ATCC 38327.</title>
        <authorList>
            <consortium name="The Broad Institute Genome Sequencing Platform"/>
            <person name="Russ C."/>
            <person name="Cuomo C."/>
            <person name="Shea T."/>
            <person name="Young S.K."/>
            <person name="Zeng Q."/>
            <person name="Koehrsen M."/>
            <person name="Haas B."/>
            <person name="Borodovsky M."/>
            <person name="Guigo R."/>
            <person name="Alvarado L."/>
            <person name="Berlin A."/>
            <person name="Borenstein D."/>
            <person name="Chen Z."/>
            <person name="Engels R."/>
            <person name="Freedman E."/>
            <person name="Gellesch M."/>
            <person name="Goldberg J."/>
            <person name="Griggs A."/>
            <person name="Gujja S."/>
            <person name="Heiman D."/>
            <person name="Hepburn T."/>
            <person name="Howarth C."/>
            <person name="Jen D."/>
            <person name="Larson L."/>
            <person name="Lewis B."/>
            <person name="Mehta T."/>
            <person name="Park D."/>
            <person name="Pearson M."/>
            <person name="Roberts A."/>
            <person name="Saif S."/>
            <person name="Shenoy N."/>
            <person name="Sisk P."/>
            <person name="Stolte C."/>
            <person name="Sykes S."/>
            <person name="Walk T."/>
            <person name="White J."/>
            <person name="Yandava C."/>
            <person name="Burger G."/>
            <person name="Gray M.W."/>
            <person name="Holland P.W.H."/>
            <person name="King N."/>
            <person name="Lang F.B.F."/>
            <person name="Roger A.J."/>
            <person name="Ruiz-Trillo I."/>
            <person name="Lander E."/>
            <person name="Nusbaum C."/>
        </authorList>
    </citation>
    <scope>NUCLEOTIDE SEQUENCE [LARGE SCALE GENOMIC DNA]</scope>
    <source>
        <strain evidence="3">ATCC 38327</strain>
    </source>
</reference>
<dbReference type="VEuPathDB" id="FungiDB:AMAG_08535"/>
<dbReference type="EMBL" id="GG745342">
    <property type="protein sequence ID" value="KNE63403.1"/>
    <property type="molecule type" value="Genomic_DNA"/>
</dbReference>
<feature type="region of interest" description="Disordered" evidence="1">
    <location>
        <begin position="105"/>
        <end position="202"/>
    </location>
</feature>
<protein>
    <submittedName>
        <fullName evidence="2">Uncharacterized protein</fullName>
    </submittedName>
</protein>
<feature type="compositionally biased region" description="Basic residues" evidence="1">
    <location>
        <begin position="1"/>
        <end position="14"/>
    </location>
</feature>
<feature type="compositionally biased region" description="Basic and acidic residues" evidence="1">
    <location>
        <begin position="150"/>
        <end position="167"/>
    </location>
</feature>
<sequence length="336" mass="36441">MHHFPLAHRHRKSKPGTAEAMAATSSVAQREAAGPGPTFNEAGSTVATPDAPVAELHHLRYVHHTRHAGLFRKKHYHSYEFDHPHWERLETIPLGGATIPAALEGTSSSTTTRAAPVPPPRDSAVATAAPSRGSVVTRTESTTTTTTVEPEPHPSFHRHTSYDRRASVDQPRTSSMPTAAVTLPPPARRVPSATSTSRSVRSLRLADEPDTVADRYRNIDVDRELELARARMMADEARSQHTGGGPRHRTISGPVEDPLEYSADRTRAPHPDAEPAEDWVPMHYRDENVSRGESGVGVPRESSVGMASSSAGVGAPGRLDDPRQWRAASPGMVERV</sequence>
<dbReference type="Proteomes" id="UP000054350">
    <property type="component" value="Unassembled WGS sequence"/>
</dbReference>
<reference evidence="2 3" key="1">
    <citation type="submission" date="2009-11" db="EMBL/GenBank/DDBJ databases">
        <title>Annotation of Allomyces macrogynus ATCC 38327.</title>
        <authorList>
            <consortium name="The Broad Institute Genome Sequencing Platform"/>
            <person name="Russ C."/>
            <person name="Cuomo C."/>
            <person name="Burger G."/>
            <person name="Gray M.W."/>
            <person name="Holland P.W.H."/>
            <person name="King N."/>
            <person name="Lang F.B.F."/>
            <person name="Roger A.J."/>
            <person name="Ruiz-Trillo I."/>
            <person name="Young S.K."/>
            <person name="Zeng Q."/>
            <person name="Gargeya S."/>
            <person name="Fitzgerald M."/>
            <person name="Haas B."/>
            <person name="Abouelleil A."/>
            <person name="Alvarado L."/>
            <person name="Arachchi H.M."/>
            <person name="Berlin A."/>
            <person name="Chapman S.B."/>
            <person name="Gearin G."/>
            <person name="Goldberg J."/>
            <person name="Griggs A."/>
            <person name="Gujja S."/>
            <person name="Hansen M."/>
            <person name="Heiman D."/>
            <person name="Howarth C."/>
            <person name="Larimer J."/>
            <person name="Lui A."/>
            <person name="MacDonald P.J.P."/>
            <person name="McCowen C."/>
            <person name="Montmayeur A."/>
            <person name="Murphy C."/>
            <person name="Neiman D."/>
            <person name="Pearson M."/>
            <person name="Priest M."/>
            <person name="Roberts A."/>
            <person name="Saif S."/>
            <person name="Shea T."/>
            <person name="Sisk P."/>
            <person name="Stolte C."/>
            <person name="Sykes S."/>
            <person name="Wortman J."/>
            <person name="Nusbaum C."/>
            <person name="Birren B."/>
        </authorList>
    </citation>
    <scope>NUCLEOTIDE SEQUENCE [LARGE SCALE GENOMIC DNA]</scope>
    <source>
        <strain evidence="2 3">ATCC 38327</strain>
    </source>
</reference>
<dbReference type="AlphaFoldDB" id="A0A0L0SLR2"/>